<feature type="transmembrane region" description="Helical" evidence="13">
    <location>
        <begin position="15"/>
        <end position="33"/>
    </location>
</feature>
<sequence>MQNTQTRYGAVARSFHWLTALLIFAAFPLGFVAEKMSHSLTSGGVTANLDTVVALFSLHKTIGIAIFFTASARVIWALIQPKPKLLNGDHKPEALLAETVHWLLYGSLIIVPLSGWIHHAATTGFAPIWWPFGQGLPLVPQSETLSGLASDLHFLLMLVLAAAIALHVAGALKHHVVDKDATLRRMISGQTDTQPSKTQPSHIAAAAAAVLIWVGVLAAGTASGLVALPDRVQNSPAPQHTAGAWQVSTGTLDLSVVQMGAKVAGTFTGWSAQIDYDETATTARKGQIDVTIPIAGLRLGTVSDQAQGPDYFDADQFPTARYQAALIAENGTLTAQGQLSIKGHTVALSFPVTLDLDGDTAHAQAAFRLDRRAFGIGGGIADASTLGFDVDLSFDLTAIR</sequence>
<evidence type="ECO:0000256" key="6">
    <source>
        <dbReference type="ARBA" id="ARBA00022692"/>
    </source>
</evidence>
<evidence type="ECO:0000259" key="14">
    <source>
        <dbReference type="SMART" id="SM00867"/>
    </source>
</evidence>
<dbReference type="InterPro" id="IPR011577">
    <property type="entry name" value="Cyt_b561_bac/Ni-Hgenase"/>
</dbReference>
<feature type="transmembrane region" description="Helical" evidence="13">
    <location>
        <begin position="100"/>
        <end position="132"/>
    </location>
</feature>
<dbReference type="RefSeq" id="WP_058261238.1">
    <property type="nucleotide sequence ID" value="NZ_CP051181.1"/>
</dbReference>
<protein>
    <recommendedName>
        <fullName evidence="14">Lipid/polyisoprenoid-binding YceI-like domain-containing protein</fullName>
    </recommendedName>
</protein>
<dbReference type="GO" id="GO:0022904">
    <property type="term" value="P:respiratory electron transport chain"/>
    <property type="evidence" value="ECO:0007669"/>
    <property type="project" value="InterPro"/>
</dbReference>
<dbReference type="OrthoDB" id="1247465at2"/>
<dbReference type="Proteomes" id="UP000051587">
    <property type="component" value="Unassembled WGS sequence"/>
</dbReference>
<evidence type="ECO:0000256" key="8">
    <source>
        <dbReference type="ARBA" id="ARBA00022982"/>
    </source>
</evidence>
<dbReference type="EMBL" id="CYSA01000005">
    <property type="protein sequence ID" value="CUH63023.1"/>
    <property type="molecule type" value="Genomic_DNA"/>
</dbReference>
<dbReference type="GO" id="GO:0020037">
    <property type="term" value="F:heme binding"/>
    <property type="evidence" value="ECO:0007669"/>
    <property type="project" value="TreeGrafter"/>
</dbReference>
<evidence type="ECO:0000256" key="3">
    <source>
        <dbReference type="ARBA" id="ARBA00022448"/>
    </source>
</evidence>
<comment type="similarity">
    <text evidence="12">Belongs to the cytochrome b561 family.</text>
</comment>
<evidence type="ECO:0000256" key="2">
    <source>
        <dbReference type="ARBA" id="ARBA00004651"/>
    </source>
</evidence>
<dbReference type="Gene3D" id="1.20.950.20">
    <property type="entry name" value="Transmembrane di-heme cytochromes, Chain C"/>
    <property type="match status" value="1"/>
</dbReference>
<keyword evidence="16" id="KW-1185">Reference proteome</keyword>
<keyword evidence="4" id="KW-1003">Cell membrane</keyword>
<comment type="cofactor">
    <cofactor evidence="1">
        <name>heme b</name>
        <dbReference type="ChEBI" id="CHEBI:60344"/>
    </cofactor>
</comment>
<feature type="transmembrane region" description="Helical" evidence="13">
    <location>
        <begin position="203"/>
        <end position="228"/>
    </location>
</feature>
<dbReference type="AlphaFoldDB" id="A0A0P1F5L9"/>
<evidence type="ECO:0000256" key="12">
    <source>
        <dbReference type="ARBA" id="ARBA00037975"/>
    </source>
</evidence>
<evidence type="ECO:0000256" key="5">
    <source>
        <dbReference type="ARBA" id="ARBA00022617"/>
    </source>
</evidence>
<keyword evidence="5" id="KW-0349">Heme</keyword>
<dbReference type="PANTHER" id="PTHR30529:SF7">
    <property type="entry name" value="CYTOCHROME B561 BACTERIAL_NI-HYDROGENASE DOMAIN-CONTAINING PROTEIN"/>
    <property type="match status" value="1"/>
</dbReference>
<evidence type="ECO:0000313" key="16">
    <source>
        <dbReference type="Proteomes" id="UP000051587"/>
    </source>
</evidence>
<feature type="transmembrane region" description="Helical" evidence="13">
    <location>
        <begin position="152"/>
        <end position="172"/>
    </location>
</feature>
<dbReference type="InterPro" id="IPR052168">
    <property type="entry name" value="Cytochrome_b561_oxidase"/>
</dbReference>
<organism evidence="15 16">
    <name type="scientific">Thalassovita gelatinovora</name>
    <name type="common">Thalassobius gelatinovorus</name>
    <dbReference type="NCBI Taxonomy" id="53501"/>
    <lineage>
        <taxon>Bacteria</taxon>
        <taxon>Pseudomonadati</taxon>
        <taxon>Pseudomonadota</taxon>
        <taxon>Alphaproteobacteria</taxon>
        <taxon>Rhodobacterales</taxon>
        <taxon>Roseobacteraceae</taxon>
        <taxon>Thalassovita</taxon>
    </lineage>
</organism>
<reference evidence="15 16" key="1">
    <citation type="submission" date="2015-09" db="EMBL/GenBank/DDBJ databases">
        <authorList>
            <consortium name="Swine Surveillance"/>
        </authorList>
    </citation>
    <scope>NUCLEOTIDE SEQUENCE [LARGE SCALE GENOMIC DNA]</scope>
    <source>
        <strain evidence="15 16">CECT 4357</strain>
    </source>
</reference>
<dbReference type="SMART" id="SM00867">
    <property type="entry name" value="YceI"/>
    <property type="match status" value="1"/>
</dbReference>
<dbReference type="PANTHER" id="PTHR30529">
    <property type="entry name" value="CYTOCHROME B561"/>
    <property type="match status" value="1"/>
</dbReference>
<keyword evidence="3" id="KW-0813">Transport</keyword>
<evidence type="ECO:0000256" key="9">
    <source>
        <dbReference type="ARBA" id="ARBA00022989"/>
    </source>
</evidence>
<proteinExistence type="inferred from homology"/>
<gene>
    <name evidence="15" type="primary">yceJ</name>
    <name evidence="15" type="ORF">TG4357_00435</name>
</gene>
<evidence type="ECO:0000256" key="13">
    <source>
        <dbReference type="SAM" id="Phobius"/>
    </source>
</evidence>
<keyword evidence="11 13" id="KW-0472">Membrane</keyword>
<evidence type="ECO:0000256" key="1">
    <source>
        <dbReference type="ARBA" id="ARBA00001970"/>
    </source>
</evidence>
<keyword evidence="9 13" id="KW-1133">Transmembrane helix</keyword>
<dbReference type="InterPro" id="IPR007372">
    <property type="entry name" value="Lipid/polyisoprenoid-bd_YceI"/>
</dbReference>
<dbReference type="Gene3D" id="2.40.128.110">
    <property type="entry name" value="Lipid/polyisoprenoid-binding, YceI-like"/>
    <property type="match status" value="1"/>
</dbReference>
<evidence type="ECO:0000256" key="4">
    <source>
        <dbReference type="ARBA" id="ARBA00022475"/>
    </source>
</evidence>
<evidence type="ECO:0000256" key="11">
    <source>
        <dbReference type="ARBA" id="ARBA00023136"/>
    </source>
</evidence>
<dbReference type="STRING" id="53501.SAMN04488043_103335"/>
<keyword evidence="10" id="KW-0408">Iron</keyword>
<dbReference type="SUPFAM" id="SSF81342">
    <property type="entry name" value="Transmembrane di-heme cytochromes"/>
    <property type="match status" value="1"/>
</dbReference>
<keyword evidence="8" id="KW-0249">Electron transport</keyword>
<evidence type="ECO:0000313" key="15">
    <source>
        <dbReference type="EMBL" id="CUH63023.1"/>
    </source>
</evidence>
<comment type="subcellular location">
    <subcellularLocation>
        <location evidence="2">Cell membrane</location>
        <topology evidence="2">Multi-pass membrane protein</topology>
    </subcellularLocation>
</comment>
<feature type="domain" description="Lipid/polyisoprenoid-binding YceI-like" evidence="14">
    <location>
        <begin position="244"/>
        <end position="399"/>
    </location>
</feature>
<dbReference type="SUPFAM" id="SSF101874">
    <property type="entry name" value="YceI-like"/>
    <property type="match status" value="1"/>
</dbReference>
<name>A0A0P1F5L9_THAGE</name>
<evidence type="ECO:0000256" key="7">
    <source>
        <dbReference type="ARBA" id="ARBA00022723"/>
    </source>
</evidence>
<dbReference type="InterPro" id="IPR036761">
    <property type="entry name" value="TTHA0802/YceI-like_sf"/>
</dbReference>
<dbReference type="Pfam" id="PF01292">
    <property type="entry name" value="Ni_hydr_CYTB"/>
    <property type="match status" value="1"/>
</dbReference>
<dbReference type="GO" id="GO:0005886">
    <property type="term" value="C:plasma membrane"/>
    <property type="evidence" value="ECO:0007669"/>
    <property type="project" value="UniProtKB-SubCell"/>
</dbReference>
<keyword evidence="7" id="KW-0479">Metal-binding</keyword>
<keyword evidence="6 13" id="KW-0812">Transmembrane</keyword>
<dbReference type="GO" id="GO:0009055">
    <property type="term" value="F:electron transfer activity"/>
    <property type="evidence" value="ECO:0007669"/>
    <property type="project" value="InterPro"/>
</dbReference>
<dbReference type="Pfam" id="PF04264">
    <property type="entry name" value="YceI"/>
    <property type="match status" value="1"/>
</dbReference>
<feature type="transmembrane region" description="Helical" evidence="13">
    <location>
        <begin position="53"/>
        <end position="79"/>
    </location>
</feature>
<dbReference type="InterPro" id="IPR016174">
    <property type="entry name" value="Di-haem_cyt_TM"/>
</dbReference>
<accession>A0A0P1F5L9</accession>
<dbReference type="GO" id="GO:0046872">
    <property type="term" value="F:metal ion binding"/>
    <property type="evidence" value="ECO:0007669"/>
    <property type="project" value="UniProtKB-KW"/>
</dbReference>
<evidence type="ECO:0000256" key="10">
    <source>
        <dbReference type="ARBA" id="ARBA00023004"/>
    </source>
</evidence>